<organism evidence="1 2">
    <name type="scientific">Massilia aquatica</name>
    <dbReference type="NCBI Taxonomy" id="2609000"/>
    <lineage>
        <taxon>Bacteria</taxon>
        <taxon>Pseudomonadati</taxon>
        <taxon>Pseudomonadota</taxon>
        <taxon>Betaproteobacteria</taxon>
        <taxon>Burkholderiales</taxon>
        <taxon>Oxalobacteraceae</taxon>
        <taxon>Telluria group</taxon>
        <taxon>Massilia</taxon>
    </lineage>
</organism>
<dbReference type="RefSeq" id="WP_167079931.1">
    <property type="nucleotide sequence ID" value="NZ_VVIW01000023.1"/>
</dbReference>
<comment type="caution">
    <text evidence="1">The sequence shown here is derived from an EMBL/GenBank/DDBJ whole genome shotgun (WGS) entry which is preliminary data.</text>
</comment>
<evidence type="ECO:0000313" key="2">
    <source>
        <dbReference type="Proteomes" id="UP000819052"/>
    </source>
</evidence>
<keyword evidence="2" id="KW-1185">Reference proteome</keyword>
<sequence length="101" mass="11198">MTLPDWLDEGCAWLAQVQKIGLSMSGRELLERGRALQQRGELLGWHQAGRLFQTLAREDAPMSERASALLDLAAWLSTARRVLEAQALGAALHAMTKNTDR</sequence>
<evidence type="ECO:0000313" key="1">
    <source>
        <dbReference type="EMBL" id="NHZ43813.1"/>
    </source>
</evidence>
<name>A0ABX0M9G8_9BURK</name>
<proteinExistence type="predicted"/>
<reference evidence="1 2" key="1">
    <citation type="submission" date="2019-09" db="EMBL/GenBank/DDBJ databases">
        <title>Taxonomy of Antarctic Massilia spp.: description of Massilia rubra sp. nov., Massilia aquatica sp. nov., Massilia mucilaginosa sp. nov., Massilia frigida sp. nov. isolated from streams, lakes and regoliths.</title>
        <authorList>
            <person name="Holochova P."/>
            <person name="Sedlacek I."/>
            <person name="Kralova S."/>
            <person name="Maslanova I."/>
            <person name="Busse H.-J."/>
            <person name="Stankova E."/>
            <person name="Vrbovska V."/>
            <person name="Kovarovic V."/>
            <person name="Bartak M."/>
            <person name="Svec P."/>
            <person name="Pantucek R."/>
        </authorList>
    </citation>
    <scope>NUCLEOTIDE SEQUENCE [LARGE SCALE GENOMIC DNA]</scope>
    <source>
        <strain evidence="1 2">CCM 8693</strain>
    </source>
</reference>
<gene>
    <name evidence="1" type="ORF">F1609_27130</name>
</gene>
<protein>
    <submittedName>
        <fullName evidence="1">Uncharacterized protein</fullName>
    </submittedName>
</protein>
<accession>A0ABX0M9G8</accession>
<dbReference type="Proteomes" id="UP000819052">
    <property type="component" value="Unassembled WGS sequence"/>
</dbReference>
<dbReference type="EMBL" id="VVIW01000023">
    <property type="protein sequence ID" value="NHZ43813.1"/>
    <property type="molecule type" value="Genomic_DNA"/>
</dbReference>